<dbReference type="SUPFAM" id="SSF159501">
    <property type="entry name" value="EreA/ChaN-like"/>
    <property type="match status" value="1"/>
</dbReference>
<dbReference type="EMBL" id="CP010802">
    <property type="protein sequence ID" value="ALC17702.1"/>
    <property type="molecule type" value="Genomic_DNA"/>
</dbReference>
<dbReference type="Proteomes" id="UP000057158">
    <property type="component" value="Chromosome"/>
</dbReference>
<dbReference type="AlphaFoldDB" id="A0A0M4D2W7"/>
<dbReference type="SMART" id="SM00228">
    <property type="entry name" value="PDZ"/>
    <property type="match status" value="1"/>
</dbReference>
<feature type="chain" id="PRO_5005791792" evidence="1">
    <location>
        <begin position="25"/>
        <end position="415"/>
    </location>
</feature>
<accession>A0A0M4D2W7</accession>
<name>A0A0M4D2W7_9BACT</name>
<dbReference type="InterPro" id="IPR001478">
    <property type="entry name" value="PDZ"/>
</dbReference>
<dbReference type="Pfam" id="PF13180">
    <property type="entry name" value="PDZ_2"/>
    <property type="match status" value="1"/>
</dbReference>
<keyword evidence="1" id="KW-0732">Signal</keyword>
<gene>
    <name evidence="3" type="ORF">DSOUD_2975</name>
</gene>
<dbReference type="InterPro" id="IPR036034">
    <property type="entry name" value="PDZ_sf"/>
</dbReference>
<dbReference type="SUPFAM" id="SSF50156">
    <property type="entry name" value="PDZ domain-like"/>
    <property type="match status" value="1"/>
</dbReference>
<dbReference type="Gene3D" id="3.40.50.11550">
    <property type="match status" value="1"/>
</dbReference>
<keyword evidence="4" id="KW-1185">Reference proteome</keyword>
<dbReference type="CDD" id="cd14727">
    <property type="entry name" value="ChanN-like"/>
    <property type="match status" value="1"/>
</dbReference>
<dbReference type="PATRIC" id="fig|1603606.3.peg.3209"/>
<dbReference type="InterPro" id="IPR007314">
    <property type="entry name" value="Cofac_haem-bd_dom"/>
</dbReference>
<protein>
    <submittedName>
        <fullName evidence="3">Putative iron-regulated protein</fullName>
    </submittedName>
</protein>
<dbReference type="RefSeq" id="WP_053551697.1">
    <property type="nucleotide sequence ID" value="NZ_CP010802.1"/>
</dbReference>
<evidence type="ECO:0000313" key="4">
    <source>
        <dbReference type="Proteomes" id="UP000057158"/>
    </source>
</evidence>
<evidence type="ECO:0000313" key="3">
    <source>
        <dbReference type="EMBL" id="ALC17702.1"/>
    </source>
</evidence>
<organism evidence="3 4">
    <name type="scientific">Desulfuromonas soudanensis</name>
    <dbReference type="NCBI Taxonomy" id="1603606"/>
    <lineage>
        <taxon>Bacteria</taxon>
        <taxon>Pseudomonadati</taxon>
        <taxon>Thermodesulfobacteriota</taxon>
        <taxon>Desulfuromonadia</taxon>
        <taxon>Desulfuromonadales</taxon>
        <taxon>Desulfuromonadaceae</taxon>
        <taxon>Desulfuromonas</taxon>
    </lineage>
</organism>
<dbReference type="Gene3D" id="2.30.42.10">
    <property type="match status" value="1"/>
</dbReference>
<sequence length="415" mass="45991">MPSVVHTVPAALFSLLLLLMSGCAPPPLGNPRLPYPGGQPPEVGEIRHLATGVSVSQGEMLAVVGDARIVYVGETHDNPASHRLELAVLQEMSRRHPGNIALGMEMFTPSQQGVLDDWTAGRLDEKTFLKRVRWFEAWGMDFDYYRELLDFVRREKIPLLGLNAEKSLVSAVKEKGLAGLSEEERQLLPEMDLDDPYQRAQTTAIFAGHDQGGRHLERFLQIQTLWDETMAANVAAYLGSPAGSGKRLVVVAGGNHVRYGFGIPRRAFRRLPTSYTLVGTREILIPEGKEESLMDVETPDFPMRPYDFILYCAYESLEKTEVKLGVLLGTDAGRVTVEGVVPESNAEAAGLQKRDFLLAIDGEAIGDTFDLIYAVKQKRPGDRGTLRIEREGKEESVEVLFREPRPMGSHGQPKK</sequence>
<dbReference type="Pfam" id="PF04187">
    <property type="entry name" value="Cofac_haem_bdg"/>
    <property type="match status" value="1"/>
</dbReference>
<reference evidence="3 4" key="1">
    <citation type="submission" date="2015-07" db="EMBL/GenBank/DDBJ databases">
        <title>Isolation and Genomic Characterization of a Novel Halophilic Metal-Reducing Deltaproteobacterium from the Deep Subsurface.</title>
        <authorList>
            <person name="Badalamenti J.P."/>
            <person name="Summers Z.M."/>
            <person name="Gralnick J.A."/>
            <person name="Bond D.R."/>
        </authorList>
    </citation>
    <scope>NUCLEOTIDE SEQUENCE [LARGE SCALE GENOMIC DNA]</scope>
    <source>
        <strain evidence="3 4">WTL</strain>
    </source>
</reference>
<dbReference type="OrthoDB" id="9795827at2"/>
<dbReference type="KEGG" id="des:DSOUD_2975"/>
<dbReference type="STRING" id="1603606.DSOUD_2975"/>
<feature type="domain" description="PDZ" evidence="2">
    <location>
        <begin position="322"/>
        <end position="392"/>
    </location>
</feature>
<evidence type="ECO:0000256" key="1">
    <source>
        <dbReference type="SAM" id="SignalP"/>
    </source>
</evidence>
<proteinExistence type="predicted"/>
<evidence type="ECO:0000259" key="2">
    <source>
        <dbReference type="SMART" id="SM00228"/>
    </source>
</evidence>
<feature type="signal peptide" evidence="1">
    <location>
        <begin position="1"/>
        <end position="24"/>
    </location>
</feature>